<dbReference type="PANTHER" id="PTHR47990">
    <property type="entry name" value="2-OXOGLUTARATE (2OG) AND FE(II)-DEPENDENT OXYGENASE SUPERFAMILY PROTEIN-RELATED"/>
    <property type="match status" value="1"/>
</dbReference>
<comment type="similarity">
    <text evidence="1">Belongs to the iron/ascorbate-dependent oxidoreductase family.</text>
</comment>
<dbReference type="InterPro" id="IPR044861">
    <property type="entry name" value="IPNS-like_FE2OG_OXY"/>
</dbReference>
<dbReference type="Ensembl" id="ENSCINT00000023546.2">
    <property type="protein sequence ID" value="ENSCINP00000023300.2"/>
    <property type="gene ID" value="ENSCING00000012500.2"/>
</dbReference>
<dbReference type="Gene3D" id="2.60.120.330">
    <property type="entry name" value="B-lactam Antibiotic, Isopenicillin N Synthase, Chain"/>
    <property type="match status" value="1"/>
</dbReference>
<proteinExistence type="inferred from homology"/>
<name>F6S5X9_CIOIN</name>
<dbReference type="InterPro" id="IPR027443">
    <property type="entry name" value="IPNS-like_sf"/>
</dbReference>
<dbReference type="Proteomes" id="UP000008144">
    <property type="component" value="Chromosome 3"/>
</dbReference>
<accession>F6S5X9</accession>
<keyword evidence="1" id="KW-0560">Oxidoreductase</keyword>
<dbReference type="InParanoid" id="F6S5X9"/>
<evidence type="ECO:0000256" key="1">
    <source>
        <dbReference type="RuleBase" id="RU003682"/>
    </source>
</evidence>
<dbReference type="EMBL" id="EAAA01001795">
    <property type="status" value="NOT_ANNOTATED_CDS"/>
    <property type="molecule type" value="Genomic_DNA"/>
</dbReference>
<evidence type="ECO:0000313" key="4">
    <source>
        <dbReference type="Proteomes" id="UP000008144"/>
    </source>
</evidence>
<evidence type="ECO:0000259" key="2">
    <source>
        <dbReference type="PROSITE" id="PS51471"/>
    </source>
</evidence>
<sequence>TMLPVIDFESCQPNVDVSNEQLKETGKLLIDALSTAGFLYLKNSGISRKSIEAMRNAAEGIFAAPVEEKEKYAMDPKTFCGYVGMTSENLDPEHPTDYKEAFHIASVALDPTVGMKWPHDLSPDFASVSASFMEEYKALSLRILKAIGVGMKLKDPDYFTKAHNFMHKQGNMSGLRVLRYPPVPEGVKTPDQRLGEHTDWASISLLIVDQVGGLQVSIDGENYEEVQPIEDTVLLNIGDTMQFWTNGKMKSKKHRVILPKGREKMTRRSMGYFVHADNEVVINQPLVYEGDPDVAEVVKNPITSQEYVVGKLNEAHNLTAKAY</sequence>
<dbReference type="Pfam" id="PF14226">
    <property type="entry name" value="DIOX_N"/>
    <property type="match status" value="1"/>
</dbReference>
<dbReference type="InterPro" id="IPR026992">
    <property type="entry name" value="DIOX_N"/>
</dbReference>
<keyword evidence="4" id="KW-1185">Reference proteome</keyword>
<dbReference type="HOGENOM" id="CLU_010119_6_2_1"/>
<reference evidence="3" key="2">
    <citation type="journal article" date="2008" name="Genome Biol.">
        <title>Improved genome assembly and evidence-based global gene model set for the chordate Ciona intestinalis: new insight into intron and operon populations.</title>
        <authorList>
            <person name="Satou Y."/>
            <person name="Mineta K."/>
            <person name="Ogasawara M."/>
            <person name="Sasakura Y."/>
            <person name="Shoguchi E."/>
            <person name="Ueno K."/>
            <person name="Yamada L."/>
            <person name="Matsumoto J."/>
            <person name="Wasserscheid J."/>
            <person name="Dewar K."/>
            <person name="Wiley G.B."/>
            <person name="Macmil S.L."/>
            <person name="Roe B.A."/>
            <person name="Zeller R.W."/>
            <person name="Hastings K.E."/>
            <person name="Lemaire P."/>
            <person name="Lindquist E."/>
            <person name="Endo T."/>
            <person name="Hotta K."/>
            <person name="Inaba K."/>
        </authorList>
    </citation>
    <scope>NUCLEOTIDE SEQUENCE [LARGE SCALE GENOMIC DNA]</scope>
    <source>
        <strain evidence="3">wild type</strain>
    </source>
</reference>
<keyword evidence="1" id="KW-0408">Iron</keyword>
<reference evidence="3" key="3">
    <citation type="submission" date="2025-08" db="UniProtKB">
        <authorList>
            <consortium name="Ensembl"/>
        </authorList>
    </citation>
    <scope>IDENTIFICATION</scope>
</reference>
<dbReference type="InterPro" id="IPR050231">
    <property type="entry name" value="Iron_ascorbate_oxido_reductase"/>
</dbReference>
<dbReference type="InterPro" id="IPR005123">
    <property type="entry name" value="Oxoglu/Fe-dep_dioxygenase_dom"/>
</dbReference>
<protein>
    <recommendedName>
        <fullName evidence="2">Fe2OG dioxygenase domain-containing protein</fullName>
    </recommendedName>
</protein>
<feature type="domain" description="Fe2OG dioxygenase" evidence="2">
    <location>
        <begin position="171"/>
        <end position="276"/>
    </location>
</feature>
<reference evidence="4" key="1">
    <citation type="journal article" date="2002" name="Science">
        <title>The draft genome of Ciona intestinalis: insights into chordate and vertebrate origins.</title>
        <authorList>
            <person name="Dehal P."/>
            <person name="Satou Y."/>
            <person name="Campbell R.K."/>
            <person name="Chapman J."/>
            <person name="Degnan B."/>
            <person name="De Tomaso A."/>
            <person name="Davidson B."/>
            <person name="Di Gregorio A."/>
            <person name="Gelpke M."/>
            <person name="Goodstein D.M."/>
            <person name="Harafuji N."/>
            <person name="Hastings K.E."/>
            <person name="Ho I."/>
            <person name="Hotta K."/>
            <person name="Huang W."/>
            <person name="Kawashima T."/>
            <person name="Lemaire P."/>
            <person name="Martinez D."/>
            <person name="Meinertzhagen I.A."/>
            <person name="Necula S."/>
            <person name="Nonaka M."/>
            <person name="Putnam N."/>
            <person name="Rash S."/>
            <person name="Saiga H."/>
            <person name="Satake M."/>
            <person name="Terry A."/>
            <person name="Yamada L."/>
            <person name="Wang H.G."/>
            <person name="Awazu S."/>
            <person name="Azumi K."/>
            <person name="Boore J."/>
            <person name="Branno M."/>
            <person name="Chin-Bow S."/>
            <person name="DeSantis R."/>
            <person name="Doyle S."/>
            <person name="Francino P."/>
            <person name="Keys D.N."/>
            <person name="Haga S."/>
            <person name="Hayashi H."/>
            <person name="Hino K."/>
            <person name="Imai K.S."/>
            <person name="Inaba K."/>
            <person name="Kano S."/>
            <person name="Kobayashi K."/>
            <person name="Kobayashi M."/>
            <person name="Lee B.I."/>
            <person name="Makabe K.W."/>
            <person name="Manohar C."/>
            <person name="Matassi G."/>
            <person name="Medina M."/>
            <person name="Mochizuki Y."/>
            <person name="Mount S."/>
            <person name="Morishita T."/>
            <person name="Miura S."/>
            <person name="Nakayama A."/>
            <person name="Nishizaka S."/>
            <person name="Nomoto H."/>
            <person name="Ohta F."/>
            <person name="Oishi K."/>
            <person name="Rigoutsos I."/>
            <person name="Sano M."/>
            <person name="Sasaki A."/>
            <person name="Sasakura Y."/>
            <person name="Shoguchi E."/>
            <person name="Shin-i T."/>
            <person name="Spagnuolo A."/>
            <person name="Stainier D."/>
            <person name="Suzuki M.M."/>
            <person name="Tassy O."/>
            <person name="Takatori N."/>
            <person name="Tokuoka M."/>
            <person name="Yagi K."/>
            <person name="Yoshizaki F."/>
            <person name="Wada S."/>
            <person name="Zhang C."/>
            <person name="Hyatt P.D."/>
            <person name="Larimer F."/>
            <person name="Detter C."/>
            <person name="Doggett N."/>
            <person name="Glavina T."/>
            <person name="Hawkins T."/>
            <person name="Richardson P."/>
            <person name="Lucas S."/>
            <person name="Kohara Y."/>
            <person name="Levine M."/>
            <person name="Satoh N."/>
            <person name="Rokhsar D.S."/>
        </authorList>
    </citation>
    <scope>NUCLEOTIDE SEQUENCE [LARGE SCALE GENOMIC DNA]</scope>
</reference>
<evidence type="ECO:0000313" key="3">
    <source>
        <dbReference type="Ensembl" id="ENSCINP00000023300.2"/>
    </source>
</evidence>
<dbReference type="PROSITE" id="PS51471">
    <property type="entry name" value="FE2OG_OXY"/>
    <property type="match status" value="1"/>
</dbReference>
<dbReference type="GeneTree" id="ENSGT00530000064489"/>
<dbReference type="Pfam" id="PF03171">
    <property type="entry name" value="2OG-FeII_Oxy"/>
    <property type="match status" value="1"/>
</dbReference>
<keyword evidence="1" id="KW-0479">Metal-binding</keyword>
<dbReference type="OMA" id="WLGFFKV"/>
<dbReference type="FunFam" id="2.60.120.330:FF:000038">
    <property type="entry name" value="Si:dkey-10o6.2"/>
    <property type="match status" value="1"/>
</dbReference>
<reference evidence="3" key="4">
    <citation type="submission" date="2025-09" db="UniProtKB">
        <authorList>
            <consortium name="Ensembl"/>
        </authorList>
    </citation>
    <scope>IDENTIFICATION</scope>
</reference>
<organism evidence="3 4">
    <name type="scientific">Ciona intestinalis</name>
    <name type="common">Transparent sea squirt</name>
    <name type="synonym">Ascidia intestinalis</name>
    <dbReference type="NCBI Taxonomy" id="7719"/>
    <lineage>
        <taxon>Eukaryota</taxon>
        <taxon>Metazoa</taxon>
        <taxon>Chordata</taxon>
        <taxon>Tunicata</taxon>
        <taxon>Ascidiacea</taxon>
        <taxon>Phlebobranchia</taxon>
        <taxon>Cionidae</taxon>
        <taxon>Ciona</taxon>
    </lineage>
</organism>
<dbReference type="SUPFAM" id="SSF51197">
    <property type="entry name" value="Clavaminate synthase-like"/>
    <property type="match status" value="1"/>
</dbReference>
<dbReference type="GO" id="GO:0016491">
    <property type="term" value="F:oxidoreductase activity"/>
    <property type="evidence" value="ECO:0007669"/>
    <property type="project" value="UniProtKB-KW"/>
</dbReference>
<dbReference type="GO" id="GO:0046872">
    <property type="term" value="F:metal ion binding"/>
    <property type="evidence" value="ECO:0007669"/>
    <property type="project" value="UniProtKB-KW"/>
</dbReference>
<dbReference type="AlphaFoldDB" id="F6S5X9"/>